<proteinExistence type="predicted"/>
<dbReference type="AlphaFoldDB" id="A0A7X0HJY7"/>
<dbReference type="Proteomes" id="UP000540423">
    <property type="component" value="Unassembled WGS sequence"/>
</dbReference>
<feature type="domain" description="Peptidase M10 metallopeptidase" evidence="6">
    <location>
        <begin position="71"/>
        <end position="160"/>
    </location>
</feature>
<accession>A0A7X0HJY7</accession>
<dbReference type="Pfam" id="PF00413">
    <property type="entry name" value="Peptidase_M10"/>
    <property type="match status" value="1"/>
</dbReference>
<dbReference type="SUPFAM" id="SSF55486">
    <property type="entry name" value="Metalloproteases ('zincins'), catalytic domain"/>
    <property type="match status" value="1"/>
</dbReference>
<evidence type="ECO:0000256" key="1">
    <source>
        <dbReference type="ARBA" id="ARBA00022670"/>
    </source>
</evidence>
<keyword evidence="1" id="KW-0645">Protease</keyword>
<dbReference type="GO" id="GO:0031012">
    <property type="term" value="C:extracellular matrix"/>
    <property type="evidence" value="ECO:0007669"/>
    <property type="project" value="InterPro"/>
</dbReference>
<evidence type="ECO:0000313" key="8">
    <source>
        <dbReference type="Proteomes" id="UP000540423"/>
    </source>
</evidence>
<evidence type="ECO:0000256" key="5">
    <source>
        <dbReference type="SAM" id="MobiDB-lite"/>
    </source>
</evidence>
<dbReference type="GO" id="GO:0008270">
    <property type="term" value="F:zinc ion binding"/>
    <property type="evidence" value="ECO:0007669"/>
    <property type="project" value="InterPro"/>
</dbReference>
<keyword evidence="3" id="KW-0378">Hydrolase</keyword>
<keyword evidence="8" id="KW-1185">Reference proteome</keyword>
<dbReference type="Gene3D" id="3.40.390.10">
    <property type="entry name" value="Collagenase (Catalytic Domain)"/>
    <property type="match status" value="1"/>
</dbReference>
<protein>
    <recommendedName>
        <fullName evidence="6">Peptidase M10 metallopeptidase domain-containing protein</fullName>
    </recommendedName>
</protein>
<reference evidence="7 8" key="1">
    <citation type="submission" date="2020-08" db="EMBL/GenBank/DDBJ databases">
        <title>Genomic Encyclopedia of Type Strains, Phase IV (KMG-IV): sequencing the most valuable type-strain genomes for metagenomic binning, comparative biology and taxonomic classification.</title>
        <authorList>
            <person name="Goeker M."/>
        </authorList>
    </citation>
    <scope>NUCLEOTIDE SEQUENCE [LARGE SCALE GENOMIC DNA]</scope>
    <source>
        <strain evidence="7 8">DSM 40141</strain>
    </source>
</reference>
<dbReference type="RefSeq" id="WP_185035550.1">
    <property type="nucleotide sequence ID" value="NZ_BNBN01000017.1"/>
</dbReference>
<dbReference type="GO" id="GO:0006508">
    <property type="term" value="P:proteolysis"/>
    <property type="evidence" value="ECO:0007669"/>
    <property type="project" value="UniProtKB-KW"/>
</dbReference>
<feature type="compositionally biased region" description="Low complexity" evidence="5">
    <location>
        <begin position="15"/>
        <end position="29"/>
    </location>
</feature>
<organism evidence="7 8">
    <name type="scientific">Streptomyces candidus</name>
    <dbReference type="NCBI Taxonomy" id="67283"/>
    <lineage>
        <taxon>Bacteria</taxon>
        <taxon>Bacillati</taxon>
        <taxon>Actinomycetota</taxon>
        <taxon>Actinomycetes</taxon>
        <taxon>Kitasatosporales</taxon>
        <taxon>Streptomycetaceae</taxon>
        <taxon>Streptomyces</taxon>
    </lineage>
</organism>
<comment type="caution">
    <text evidence="7">The sequence shown here is derived from an EMBL/GenBank/DDBJ whole genome shotgun (WGS) entry which is preliminary data.</text>
</comment>
<dbReference type="EMBL" id="JACHEM010000017">
    <property type="protein sequence ID" value="MBB6439052.1"/>
    <property type="molecule type" value="Genomic_DNA"/>
</dbReference>
<name>A0A7X0HJY7_9ACTN</name>
<evidence type="ECO:0000313" key="7">
    <source>
        <dbReference type="EMBL" id="MBB6439052.1"/>
    </source>
</evidence>
<evidence type="ECO:0000256" key="3">
    <source>
        <dbReference type="ARBA" id="ARBA00022801"/>
    </source>
</evidence>
<keyword evidence="4" id="KW-0862">Zinc</keyword>
<dbReference type="InterPro" id="IPR001818">
    <property type="entry name" value="Pept_M10_metallopeptidase"/>
</dbReference>
<evidence type="ECO:0000259" key="6">
    <source>
        <dbReference type="Pfam" id="PF00413"/>
    </source>
</evidence>
<gene>
    <name evidence="7" type="ORF">HNQ79_005564</name>
</gene>
<sequence length="181" mass="20299">MIVTMTALGAGIGHAQRPSAAAPAAPCADPADRETRGRSSVDGKELLWEDDSKYNDALRWAVGKWYQKSGALSRVRIAPDNASSVNDLEWRDEASTRNHLGRWAPHPGVDHIYFNTRRLDKAPFNTRDAWRSTAVHELGHALGLCHKSDRILSIMWRLQPAQHPLQSPTEIDKANYRKLWG</sequence>
<feature type="compositionally biased region" description="Basic and acidic residues" evidence="5">
    <location>
        <begin position="30"/>
        <end position="42"/>
    </location>
</feature>
<dbReference type="GO" id="GO:0004222">
    <property type="term" value="F:metalloendopeptidase activity"/>
    <property type="evidence" value="ECO:0007669"/>
    <property type="project" value="InterPro"/>
</dbReference>
<evidence type="ECO:0000256" key="4">
    <source>
        <dbReference type="ARBA" id="ARBA00022833"/>
    </source>
</evidence>
<evidence type="ECO:0000256" key="2">
    <source>
        <dbReference type="ARBA" id="ARBA00022723"/>
    </source>
</evidence>
<feature type="region of interest" description="Disordered" evidence="5">
    <location>
        <begin position="13"/>
        <end position="42"/>
    </location>
</feature>
<keyword evidence="2" id="KW-0479">Metal-binding</keyword>
<dbReference type="InterPro" id="IPR024079">
    <property type="entry name" value="MetalloPept_cat_dom_sf"/>
</dbReference>